<keyword evidence="2" id="KW-1133">Transmembrane helix</keyword>
<evidence type="ECO:0000256" key="2">
    <source>
        <dbReference type="SAM" id="Phobius"/>
    </source>
</evidence>
<protein>
    <submittedName>
        <fullName evidence="3">Uncharacterized protein</fullName>
    </submittedName>
</protein>
<keyword evidence="2" id="KW-0472">Membrane</keyword>
<evidence type="ECO:0000313" key="3">
    <source>
        <dbReference type="EMBL" id="SPD30299.1"/>
    </source>
</evidence>
<keyword evidence="2" id="KW-0812">Transmembrane</keyword>
<dbReference type="AlphaFoldDB" id="A0A2N9J1J2"/>
<feature type="transmembrane region" description="Helical" evidence="2">
    <location>
        <begin position="64"/>
        <end position="80"/>
    </location>
</feature>
<name>A0A2N9J1J2_FAGSY</name>
<proteinExistence type="predicted"/>
<evidence type="ECO:0000256" key="1">
    <source>
        <dbReference type="SAM" id="Coils"/>
    </source>
</evidence>
<organism evidence="3">
    <name type="scientific">Fagus sylvatica</name>
    <name type="common">Beechnut</name>
    <dbReference type="NCBI Taxonomy" id="28930"/>
    <lineage>
        <taxon>Eukaryota</taxon>
        <taxon>Viridiplantae</taxon>
        <taxon>Streptophyta</taxon>
        <taxon>Embryophyta</taxon>
        <taxon>Tracheophyta</taxon>
        <taxon>Spermatophyta</taxon>
        <taxon>Magnoliopsida</taxon>
        <taxon>eudicotyledons</taxon>
        <taxon>Gunneridae</taxon>
        <taxon>Pentapetalae</taxon>
        <taxon>rosids</taxon>
        <taxon>fabids</taxon>
        <taxon>Fagales</taxon>
        <taxon>Fagaceae</taxon>
        <taxon>Fagus</taxon>
    </lineage>
</organism>
<gene>
    <name evidence="3" type="ORF">FSB_LOCUS58181</name>
</gene>
<keyword evidence="1" id="KW-0175">Coiled coil</keyword>
<accession>A0A2N9J1J2</accession>
<sequence>MCQYQAWEDGSPLSEDFTQRTGNGIEHVAERQETQMAMLEARIARVEARVKKLELVMQKLQRQMRVVYVLFLVTVAYAIWK</sequence>
<reference evidence="3" key="1">
    <citation type="submission" date="2018-02" db="EMBL/GenBank/DDBJ databases">
        <authorList>
            <person name="Cohen D.B."/>
            <person name="Kent A.D."/>
        </authorList>
    </citation>
    <scope>NUCLEOTIDE SEQUENCE</scope>
</reference>
<feature type="coiled-coil region" evidence="1">
    <location>
        <begin position="29"/>
        <end position="63"/>
    </location>
</feature>
<dbReference type="EMBL" id="OIVN01006310">
    <property type="protein sequence ID" value="SPD30299.1"/>
    <property type="molecule type" value="Genomic_DNA"/>
</dbReference>